<feature type="transmembrane region" description="Helical" evidence="1">
    <location>
        <begin position="25"/>
        <end position="45"/>
    </location>
</feature>
<accession>A0ABX8AZ30</accession>
<feature type="transmembrane region" description="Helical" evidence="1">
    <location>
        <begin position="345"/>
        <end position="366"/>
    </location>
</feature>
<gene>
    <name evidence="2" type="ORF">J8C05_00400</name>
</gene>
<feature type="transmembrane region" description="Helical" evidence="1">
    <location>
        <begin position="401"/>
        <end position="422"/>
    </location>
</feature>
<dbReference type="RefSeq" id="WP_211422293.1">
    <property type="nucleotide sequence ID" value="NZ_CP072642.1"/>
</dbReference>
<proteinExistence type="predicted"/>
<feature type="transmembrane region" description="Helical" evidence="1">
    <location>
        <begin position="170"/>
        <end position="199"/>
    </location>
</feature>
<evidence type="ECO:0000256" key="1">
    <source>
        <dbReference type="SAM" id="Phobius"/>
    </source>
</evidence>
<feature type="transmembrane region" description="Helical" evidence="1">
    <location>
        <begin position="94"/>
        <end position="115"/>
    </location>
</feature>
<feature type="transmembrane region" description="Helical" evidence="1">
    <location>
        <begin position="135"/>
        <end position="158"/>
    </location>
</feature>
<evidence type="ECO:0008006" key="4">
    <source>
        <dbReference type="Google" id="ProtNLM"/>
    </source>
</evidence>
<name>A0ABX8AZ30_9BACT</name>
<keyword evidence="1" id="KW-0472">Membrane</keyword>
<feature type="transmembrane region" description="Helical" evidence="1">
    <location>
        <begin position="372"/>
        <end position="389"/>
    </location>
</feature>
<keyword evidence="3" id="KW-1185">Reference proteome</keyword>
<organism evidence="2 3">
    <name type="scientific">Chloracidobacterium sp. N</name>
    <dbReference type="NCBI Taxonomy" id="2821540"/>
    <lineage>
        <taxon>Bacteria</taxon>
        <taxon>Pseudomonadati</taxon>
        <taxon>Acidobacteriota</taxon>
        <taxon>Terriglobia</taxon>
        <taxon>Terriglobales</taxon>
        <taxon>Acidobacteriaceae</taxon>
        <taxon>Chloracidobacterium</taxon>
        <taxon>Chloracidobacterium aggregatum</taxon>
    </lineage>
</organism>
<feature type="transmembrane region" description="Helical" evidence="1">
    <location>
        <begin position="318"/>
        <end position="338"/>
    </location>
</feature>
<sequence>MNGRERVTGEIPELSGQASLVRHPLTWILLVYTALGLGFLAVYQFQINPDGISYLDIAEKYARGDIWGAINAYWSPLISWLTAVLRLLGLPPQVAIKLVLLTGGGVALGGVWRLLGDCPVWMRAVATGGAVPLTVYYALHVITPDLLVAAVLVWYAAWLVEGRLDVRASVWGGFLVVLGYFAKAFALPFCLVHLCGWRLLEERQVGWRQRLWSLVVSLGVAGGVSGIWMVALQAKYGVWMFSSVGRYNYALAGPRMGFMPPAETTFFAPAEAGDTSAWTDPTRFPIQPWSPFESVEYAQYQVFMTLDRLRVIALGYSFAYSVLALPIVLGLVGGVWTASPLRRRFGVLLSGILIYVVGYALVYVEARHLLPLAYWVLVAGVWLGWLIALRLDLSRRLRAALLLFVVGTVAWSPAYALAQGALGNDAGLEVCRGLYRAAQAMRVQLGVQGRIASNREWHQSLYLTWFLGGQYYGVAPAHANPEEIARMLTDYGVNYYFAWSDETGAFPEVCWGEEITGGQDPLLRIYRARPEPVKATGGQTY</sequence>
<reference evidence="2 3" key="1">
    <citation type="submission" date="2021-03" db="EMBL/GenBank/DDBJ databases">
        <title>Genomic and phenotypic characterization of Chloracidobacterium isolates provides evidence for multiple species.</title>
        <authorList>
            <person name="Saini M.K."/>
            <person name="Costas A.M.G."/>
            <person name="Tank M."/>
            <person name="Bryant D.A."/>
        </authorList>
    </citation>
    <scope>NUCLEOTIDE SEQUENCE [LARGE SCALE GENOMIC DNA]</scope>
    <source>
        <strain evidence="2 3">N</strain>
    </source>
</reference>
<keyword evidence="1" id="KW-0812">Transmembrane</keyword>
<evidence type="ECO:0000313" key="2">
    <source>
        <dbReference type="EMBL" id="QUV93964.1"/>
    </source>
</evidence>
<keyword evidence="1" id="KW-1133">Transmembrane helix</keyword>
<feature type="transmembrane region" description="Helical" evidence="1">
    <location>
        <begin position="66"/>
        <end position="88"/>
    </location>
</feature>
<evidence type="ECO:0000313" key="3">
    <source>
        <dbReference type="Proteomes" id="UP000677668"/>
    </source>
</evidence>
<protein>
    <recommendedName>
        <fullName evidence="4">Glycosyltransferase RgtA/B/C/D-like domain-containing protein</fullName>
    </recommendedName>
</protein>
<feature type="transmembrane region" description="Helical" evidence="1">
    <location>
        <begin position="211"/>
        <end position="231"/>
    </location>
</feature>
<dbReference type="EMBL" id="CP072642">
    <property type="protein sequence ID" value="QUV93964.1"/>
    <property type="molecule type" value="Genomic_DNA"/>
</dbReference>
<dbReference type="Proteomes" id="UP000677668">
    <property type="component" value="Chromosome 1"/>
</dbReference>